<feature type="chain" id="PRO_5042137973" description="MD-2-related lipid-recognition domain-containing protein" evidence="2">
    <location>
        <begin position="24"/>
        <end position="197"/>
    </location>
</feature>
<evidence type="ECO:0000313" key="5">
    <source>
        <dbReference type="Proteomes" id="UP001233999"/>
    </source>
</evidence>
<dbReference type="SUPFAM" id="SSF63707">
    <property type="entry name" value="Ganglioside M2 (gm2) activator"/>
    <property type="match status" value="1"/>
</dbReference>
<evidence type="ECO:0000313" key="4">
    <source>
        <dbReference type="EMBL" id="KAJ9596679.1"/>
    </source>
</evidence>
<dbReference type="PANTHER" id="PTHR17357:SF0">
    <property type="entry name" value="GANGLIOSIDE GM2 ACTIVATOR"/>
    <property type="match status" value="1"/>
</dbReference>
<dbReference type="InterPro" id="IPR028996">
    <property type="entry name" value="GM2-AP"/>
</dbReference>
<dbReference type="Pfam" id="PF02221">
    <property type="entry name" value="E1_DerP2_DerF2"/>
    <property type="match status" value="1"/>
</dbReference>
<dbReference type="GO" id="GO:0008047">
    <property type="term" value="F:enzyme activator activity"/>
    <property type="evidence" value="ECO:0007669"/>
    <property type="project" value="InterPro"/>
</dbReference>
<dbReference type="Gene3D" id="2.70.220.10">
    <property type="entry name" value="Ganglioside GM2 activator"/>
    <property type="match status" value="1"/>
</dbReference>
<proteinExistence type="predicted"/>
<dbReference type="PANTHER" id="PTHR17357">
    <property type="entry name" value="GM2 GANGLIOSIDE ACTIVATOR PROTEIN"/>
    <property type="match status" value="1"/>
</dbReference>
<sequence length="197" mass="22533">MEYIMHIFTIVTCILSLGSICEAGIADLVAPKKKIEIHDFRTELCDTDHTQDRLSLNNIRVFTKDNGDLGLSGDVNTTTFLYAPFKVRVTMKRKILGVYVKMPCVKDFGSCTYDDLCQYGYGTFSQCPPSFFLRRTPCRCPIDEGVYSIPEDVHVPMEDTRWAGIAKGSYRAKVHFIHKDREIACYLAYFRLKSKDE</sequence>
<dbReference type="GO" id="GO:0005319">
    <property type="term" value="F:lipid transporter activity"/>
    <property type="evidence" value="ECO:0007669"/>
    <property type="project" value="TreeGrafter"/>
</dbReference>
<dbReference type="InterPro" id="IPR036846">
    <property type="entry name" value="GM2-AP_sf"/>
</dbReference>
<feature type="signal peptide" evidence="2">
    <location>
        <begin position="1"/>
        <end position="23"/>
    </location>
</feature>
<dbReference type="InterPro" id="IPR003172">
    <property type="entry name" value="ML_dom"/>
</dbReference>
<dbReference type="EMBL" id="JASPKZ010001974">
    <property type="protein sequence ID" value="KAJ9596679.1"/>
    <property type="molecule type" value="Genomic_DNA"/>
</dbReference>
<organism evidence="4 5">
    <name type="scientific">Diploptera punctata</name>
    <name type="common">Pacific beetle cockroach</name>
    <dbReference type="NCBI Taxonomy" id="6984"/>
    <lineage>
        <taxon>Eukaryota</taxon>
        <taxon>Metazoa</taxon>
        <taxon>Ecdysozoa</taxon>
        <taxon>Arthropoda</taxon>
        <taxon>Hexapoda</taxon>
        <taxon>Insecta</taxon>
        <taxon>Pterygota</taxon>
        <taxon>Neoptera</taxon>
        <taxon>Polyneoptera</taxon>
        <taxon>Dictyoptera</taxon>
        <taxon>Blattodea</taxon>
        <taxon>Blaberoidea</taxon>
        <taxon>Blaberidae</taxon>
        <taxon>Diplopterinae</taxon>
        <taxon>Diploptera</taxon>
    </lineage>
</organism>
<keyword evidence="5" id="KW-1185">Reference proteome</keyword>
<gene>
    <name evidence="4" type="ORF">L9F63_012283</name>
</gene>
<reference evidence="4" key="1">
    <citation type="journal article" date="2023" name="IScience">
        <title>Live-bearing cockroach genome reveals convergent evolutionary mechanisms linked to viviparity in insects and beyond.</title>
        <authorList>
            <person name="Fouks B."/>
            <person name="Harrison M.C."/>
            <person name="Mikhailova A.A."/>
            <person name="Marchal E."/>
            <person name="English S."/>
            <person name="Carruthers M."/>
            <person name="Jennings E.C."/>
            <person name="Chiamaka E.L."/>
            <person name="Frigard R.A."/>
            <person name="Pippel M."/>
            <person name="Attardo G.M."/>
            <person name="Benoit J.B."/>
            <person name="Bornberg-Bauer E."/>
            <person name="Tobe S.S."/>
        </authorList>
    </citation>
    <scope>NUCLEOTIDE SEQUENCE</scope>
    <source>
        <strain evidence="4">Stay&amp;Tobe</strain>
    </source>
</reference>
<protein>
    <recommendedName>
        <fullName evidence="3">MD-2-related lipid-recognition domain-containing protein</fullName>
    </recommendedName>
</protein>
<keyword evidence="1 2" id="KW-0732">Signal</keyword>
<dbReference type="GO" id="GO:0006689">
    <property type="term" value="P:ganglioside catabolic process"/>
    <property type="evidence" value="ECO:0007669"/>
    <property type="project" value="InterPro"/>
</dbReference>
<feature type="domain" description="MD-2-related lipid-recognition" evidence="3">
    <location>
        <begin position="42"/>
        <end position="187"/>
    </location>
</feature>
<evidence type="ECO:0000256" key="2">
    <source>
        <dbReference type="SAM" id="SignalP"/>
    </source>
</evidence>
<comment type="caution">
    <text evidence="4">The sequence shown here is derived from an EMBL/GenBank/DDBJ whole genome shotgun (WGS) entry which is preliminary data.</text>
</comment>
<dbReference type="AlphaFoldDB" id="A0AAD8ACQ7"/>
<dbReference type="Proteomes" id="UP001233999">
    <property type="component" value="Unassembled WGS sequence"/>
</dbReference>
<evidence type="ECO:0000259" key="3">
    <source>
        <dbReference type="Pfam" id="PF02221"/>
    </source>
</evidence>
<evidence type="ECO:0000256" key="1">
    <source>
        <dbReference type="ARBA" id="ARBA00022729"/>
    </source>
</evidence>
<reference evidence="4" key="2">
    <citation type="submission" date="2023-05" db="EMBL/GenBank/DDBJ databases">
        <authorList>
            <person name="Fouks B."/>
        </authorList>
    </citation>
    <scope>NUCLEOTIDE SEQUENCE</scope>
    <source>
        <strain evidence="4">Stay&amp;Tobe</strain>
        <tissue evidence="4">Testes</tissue>
    </source>
</reference>
<dbReference type="GO" id="GO:0009898">
    <property type="term" value="C:cytoplasmic side of plasma membrane"/>
    <property type="evidence" value="ECO:0007669"/>
    <property type="project" value="TreeGrafter"/>
</dbReference>
<name>A0AAD8ACQ7_DIPPU</name>
<accession>A0AAD8ACQ7</accession>